<dbReference type="SMART" id="SM00091">
    <property type="entry name" value="PAS"/>
    <property type="match status" value="1"/>
</dbReference>
<organism evidence="3 4">
    <name type="scientific">Nesidiocoris tenuis</name>
    <dbReference type="NCBI Taxonomy" id="355587"/>
    <lineage>
        <taxon>Eukaryota</taxon>
        <taxon>Metazoa</taxon>
        <taxon>Ecdysozoa</taxon>
        <taxon>Arthropoda</taxon>
        <taxon>Hexapoda</taxon>
        <taxon>Insecta</taxon>
        <taxon>Pterygota</taxon>
        <taxon>Neoptera</taxon>
        <taxon>Paraneoptera</taxon>
        <taxon>Hemiptera</taxon>
        <taxon>Heteroptera</taxon>
        <taxon>Panheteroptera</taxon>
        <taxon>Cimicomorpha</taxon>
        <taxon>Miridae</taxon>
        <taxon>Dicyphina</taxon>
        <taxon>Nesidiocoris</taxon>
    </lineage>
</organism>
<feature type="region of interest" description="Disordered" evidence="1">
    <location>
        <begin position="410"/>
        <end position="459"/>
    </location>
</feature>
<evidence type="ECO:0000256" key="1">
    <source>
        <dbReference type="SAM" id="MobiDB-lite"/>
    </source>
</evidence>
<dbReference type="GO" id="GO:0045944">
    <property type="term" value="P:positive regulation of transcription by RNA polymerase II"/>
    <property type="evidence" value="ECO:0007669"/>
    <property type="project" value="TreeGrafter"/>
</dbReference>
<dbReference type="PANTHER" id="PTHR10684:SF4">
    <property type="entry name" value="TAIMAN, ISOFORM G"/>
    <property type="match status" value="1"/>
</dbReference>
<feature type="non-terminal residue" evidence="3">
    <location>
        <position position="1"/>
    </location>
</feature>
<protein>
    <recommendedName>
        <fullName evidence="2">PAS domain-containing protein</fullName>
    </recommendedName>
</protein>
<dbReference type="GO" id="GO:0003713">
    <property type="term" value="F:transcription coactivator activity"/>
    <property type="evidence" value="ECO:0007669"/>
    <property type="project" value="InterPro"/>
</dbReference>
<dbReference type="OrthoDB" id="10035882at2759"/>
<dbReference type="EMBL" id="CADCXU010010472">
    <property type="protein sequence ID" value="CAB0001330.1"/>
    <property type="molecule type" value="Genomic_DNA"/>
</dbReference>
<keyword evidence="4" id="KW-1185">Reference proteome</keyword>
<dbReference type="PROSITE" id="PS50112">
    <property type="entry name" value="PAS"/>
    <property type="match status" value="1"/>
</dbReference>
<dbReference type="GO" id="GO:0032870">
    <property type="term" value="P:cellular response to hormone stimulus"/>
    <property type="evidence" value="ECO:0007669"/>
    <property type="project" value="TreeGrafter"/>
</dbReference>
<proteinExistence type="predicted"/>
<evidence type="ECO:0000313" key="4">
    <source>
        <dbReference type="Proteomes" id="UP000479000"/>
    </source>
</evidence>
<dbReference type="PANTHER" id="PTHR10684">
    <property type="entry name" value="NUCLEAR RECEPTOR COACTIVATOR"/>
    <property type="match status" value="1"/>
</dbReference>
<dbReference type="SUPFAM" id="SSF55785">
    <property type="entry name" value="PYP-like sensor domain (PAS domain)"/>
    <property type="match status" value="1"/>
</dbReference>
<dbReference type="InterPro" id="IPR017426">
    <property type="entry name" value="Nuclear_rcpt_coactivator"/>
</dbReference>
<evidence type="ECO:0000259" key="2">
    <source>
        <dbReference type="PROSITE" id="PS50112"/>
    </source>
</evidence>
<gene>
    <name evidence="3" type="ORF">NTEN_LOCUS7117</name>
</gene>
<dbReference type="Pfam" id="PF14598">
    <property type="entry name" value="PAS_11"/>
    <property type="match status" value="1"/>
</dbReference>
<dbReference type="CDD" id="cd00130">
    <property type="entry name" value="PAS"/>
    <property type="match status" value="1"/>
</dbReference>
<dbReference type="GO" id="GO:0005634">
    <property type="term" value="C:nucleus"/>
    <property type="evidence" value="ECO:0007669"/>
    <property type="project" value="InterPro"/>
</dbReference>
<dbReference type="AlphaFoldDB" id="A0A6H5GEF9"/>
<reference evidence="3 4" key="1">
    <citation type="submission" date="2020-02" db="EMBL/GenBank/DDBJ databases">
        <authorList>
            <person name="Ferguson B K."/>
        </authorList>
    </citation>
    <scope>NUCLEOTIDE SEQUENCE [LARGE SCALE GENOMIC DNA]</scope>
</reference>
<dbReference type="InterPro" id="IPR035965">
    <property type="entry name" value="PAS-like_dom_sf"/>
</dbReference>
<feature type="domain" description="PAS" evidence="2">
    <location>
        <begin position="230"/>
        <end position="289"/>
    </location>
</feature>
<dbReference type="InterPro" id="IPR000014">
    <property type="entry name" value="PAS"/>
</dbReference>
<dbReference type="Proteomes" id="UP000479000">
    <property type="component" value="Unassembled WGS sequence"/>
</dbReference>
<name>A0A6H5GEF9_9HEMI</name>
<evidence type="ECO:0000313" key="3">
    <source>
        <dbReference type="EMBL" id="CAB0001330.1"/>
    </source>
</evidence>
<sequence length="507" mass="56451">IDSNWLALLFCCYRENLQNKLNDHPFQYGIYWMIRLEPTCTREGVNGSIVIVLKSRIGTELQKKLFLIHIYSESLPEQVSVCPCVRVSVCPCVRTENRNQVTSSAIYSAEITSYKIHRNSPKFIDSLVRSNLDYFIHETETQDQANKRAGGGSDYRRCAAGGSLIFETDHPDQRAFRSSSTRVTCVYVVSMFRVDRGCLPQIRGMLRHCVQCVGRWPNKPSTLLALEGFLFVVNHEGKVEYVTDNISSFIKFNKDEVLGKPVYNIIHHGDHGRFTSALIPTVWSALEGSSSTVATGDFSKVSSHLKDVQSQSHGTSSIYRIRVPSSMQNSIDKYIHVRTKSKLFKSMSEPDFIMSTHSIVPQSASNSPASVNSKLWEKNRMLASLLANPPSTPTTIPPIPASVISATPQDKLPRSMKNNPPHSWSGCNVQQGSKGIPQSPSSMHSSGGAGPNRANLQSSVASPDYRWSVIDRDESSSDPYLSHILDQVIEITPEGKRCLLNREILTA</sequence>
<dbReference type="GO" id="GO:0016922">
    <property type="term" value="F:nuclear receptor binding"/>
    <property type="evidence" value="ECO:0007669"/>
    <property type="project" value="TreeGrafter"/>
</dbReference>
<dbReference type="Gene3D" id="3.30.450.20">
    <property type="entry name" value="PAS domain"/>
    <property type="match status" value="1"/>
</dbReference>
<feature type="compositionally biased region" description="Polar residues" evidence="1">
    <location>
        <begin position="416"/>
        <end position="445"/>
    </location>
</feature>
<accession>A0A6H5GEF9</accession>